<dbReference type="InterPro" id="IPR002110">
    <property type="entry name" value="Ankyrin_rpt"/>
</dbReference>
<evidence type="ECO:0000256" key="2">
    <source>
        <dbReference type="ARBA" id="ARBA00023043"/>
    </source>
</evidence>
<dbReference type="RefSeq" id="XP_001322318.1">
    <property type="nucleotide sequence ID" value="XM_001322283.1"/>
</dbReference>
<dbReference type="Proteomes" id="UP000001542">
    <property type="component" value="Unassembled WGS sequence"/>
</dbReference>
<evidence type="ECO:0000256" key="1">
    <source>
        <dbReference type="ARBA" id="ARBA00022737"/>
    </source>
</evidence>
<dbReference type="VEuPathDB" id="TrichDB:TVAGG3_0354440"/>
<accession>A2EB49</accession>
<dbReference type="VEuPathDB" id="TrichDB:TVAG_274580"/>
<dbReference type="SUPFAM" id="SSF48403">
    <property type="entry name" value="Ankyrin repeat"/>
    <property type="match status" value="1"/>
</dbReference>
<dbReference type="eggNOG" id="KOG0504">
    <property type="taxonomic scope" value="Eukaryota"/>
</dbReference>
<evidence type="ECO:0000313" key="4">
    <source>
        <dbReference type="Proteomes" id="UP000001542"/>
    </source>
</evidence>
<dbReference type="AlphaFoldDB" id="A2EB49"/>
<proteinExistence type="predicted"/>
<name>A2EB49_TRIV3</name>
<dbReference type="KEGG" id="tva:4768021"/>
<dbReference type="Pfam" id="PF12796">
    <property type="entry name" value="Ank_2"/>
    <property type="match status" value="1"/>
</dbReference>
<dbReference type="STRING" id="5722.A2EB49"/>
<dbReference type="PANTHER" id="PTHR24188">
    <property type="entry name" value="ANKYRIN REPEAT PROTEIN"/>
    <property type="match status" value="1"/>
</dbReference>
<evidence type="ECO:0000313" key="3">
    <source>
        <dbReference type="EMBL" id="EAY10095.1"/>
    </source>
</evidence>
<dbReference type="SMR" id="A2EB49"/>
<dbReference type="InParanoid" id="A2EB49"/>
<reference evidence="3" key="1">
    <citation type="submission" date="2006-10" db="EMBL/GenBank/DDBJ databases">
        <authorList>
            <person name="Amadeo P."/>
            <person name="Zhao Q."/>
            <person name="Wortman J."/>
            <person name="Fraser-Liggett C."/>
            <person name="Carlton J."/>
        </authorList>
    </citation>
    <scope>NUCLEOTIDE SEQUENCE</scope>
    <source>
        <strain evidence="3">G3</strain>
    </source>
</reference>
<keyword evidence="2" id="KW-0040">ANK repeat</keyword>
<protein>
    <submittedName>
        <fullName evidence="3">Uncharacterized protein</fullName>
    </submittedName>
</protein>
<gene>
    <name evidence="3" type="ORF">TVAG_274580</name>
</gene>
<dbReference type="PANTHER" id="PTHR24188:SF29">
    <property type="entry name" value="GH09064P"/>
    <property type="match status" value="1"/>
</dbReference>
<keyword evidence="1" id="KW-0677">Repeat</keyword>
<dbReference type="EMBL" id="DS113344">
    <property type="protein sequence ID" value="EAY10095.1"/>
    <property type="molecule type" value="Genomic_DNA"/>
</dbReference>
<sequence>MIEVSLGSHYLASSALYKHDNAFSFIINGKEFATTKHHAICLSNKVKDLFFQDNTINNLSIIVEHVSEEVCEIFNALILKGLYSGEISINESQELFFIGREIENYELVKQYSYYFDKIEMSLSNFNEFLDYSKLINDYSKCIKFICTNFDIIDTNTLINILDNLGYDLIEQIMTNDEFILMSENKIVEVIIGLCEKSSKYKRLLKYIQLQFCTVEGVQTVFDYYDKTVCCEECKLFMDCFRKRLLTETKFGCTKRIQILDDDLKLKVEKLFSMPKSPKLFDEIYQTLRSLINNDKLLQYAIISGYNDVRAENNGATVLMRSAIINDFEFFKKLHELGGDIQVLDDYNHNALHWFVHNGNLEAVQYCIQYLDVNAQNKYLETPLHSACQYNRTEIVKILCSLPNIKFNLKNNRNVTPLENTKSPEIYNILVAHGAQK</sequence>
<dbReference type="SMART" id="SM00248">
    <property type="entry name" value="ANK"/>
    <property type="match status" value="3"/>
</dbReference>
<organism evidence="3 4">
    <name type="scientific">Trichomonas vaginalis (strain ATCC PRA-98 / G3)</name>
    <dbReference type="NCBI Taxonomy" id="412133"/>
    <lineage>
        <taxon>Eukaryota</taxon>
        <taxon>Metamonada</taxon>
        <taxon>Parabasalia</taxon>
        <taxon>Trichomonadida</taxon>
        <taxon>Trichomonadidae</taxon>
        <taxon>Trichomonas</taxon>
    </lineage>
</organism>
<dbReference type="Gene3D" id="1.25.40.20">
    <property type="entry name" value="Ankyrin repeat-containing domain"/>
    <property type="match status" value="1"/>
</dbReference>
<dbReference type="InterPro" id="IPR036770">
    <property type="entry name" value="Ankyrin_rpt-contain_sf"/>
</dbReference>
<keyword evidence="4" id="KW-1185">Reference proteome</keyword>
<reference evidence="3" key="2">
    <citation type="journal article" date="2007" name="Science">
        <title>Draft genome sequence of the sexually transmitted pathogen Trichomonas vaginalis.</title>
        <authorList>
            <person name="Carlton J.M."/>
            <person name="Hirt R.P."/>
            <person name="Silva J.C."/>
            <person name="Delcher A.L."/>
            <person name="Schatz M."/>
            <person name="Zhao Q."/>
            <person name="Wortman J.R."/>
            <person name="Bidwell S.L."/>
            <person name="Alsmark U.C.M."/>
            <person name="Besteiro S."/>
            <person name="Sicheritz-Ponten T."/>
            <person name="Noel C.J."/>
            <person name="Dacks J.B."/>
            <person name="Foster P.G."/>
            <person name="Simillion C."/>
            <person name="Van de Peer Y."/>
            <person name="Miranda-Saavedra D."/>
            <person name="Barton G.J."/>
            <person name="Westrop G.D."/>
            <person name="Mueller S."/>
            <person name="Dessi D."/>
            <person name="Fiori P.L."/>
            <person name="Ren Q."/>
            <person name="Paulsen I."/>
            <person name="Zhang H."/>
            <person name="Bastida-Corcuera F.D."/>
            <person name="Simoes-Barbosa A."/>
            <person name="Brown M.T."/>
            <person name="Hayes R.D."/>
            <person name="Mukherjee M."/>
            <person name="Okumura C.Y."/>
            <person name="Schneider R."/>
            <person name="Smith A.J."/>
            <person name="Vanacova S."/>
            <person name="Villalvazo M."/>
            <person name="Haas B.J."/>
            <person name="Pertea M."/>
            <person name="Feldblyum T.V."/>
            <person name="Utterback T.R."/>
            <person name="Shu C.L."/>
            <person name="Osoegawa K."/>
            <person name="de Jong P.J."/>
            <person name="Hrdy I."/>
            <person name="Horvathova L."/>
            <person name="Zubacova Z."/>
            <person name="Dolezal P."/>
            <person name="Malik S.B."/>
            <person name="Logsdon J.M. Jr."/>
            <person name="Henze K."/>
            <person name="Gupta A."/>
            <person name="Wang C.C."/>
            <person name="Dunne R.L."/>
            <person name="Upcroft J.A."/>
            <person name="Upcroft P."/>
            <person name="White O."/>
            <person name="Salzberg S.L."/>
            <person name="Tang P."/>
            <person name="Chiu C.-H."/>
            <person name="Lee Y.-S."/>
            <person name="Embley T.M."/>
            <person name="Coombs G.H."/>
            <person name="Mottram J.C."/>
            <person name="Tachezy J."/>
            <person name="Fraser-Liggett C.M."/>
            <person name="Johnson P.J."/>
        </authorList>
    </citation>
    <scope>NUCLEOTIDE SEQUENCE [LARGE SCALE GENOMIC DNA]</scope>
    <source>
        <strain evidence="3">G3</strain>
    </source>
</reference>